<comment type="caution">
    <text evidence="2">The sequence shown here is derived from an EMBL/GenBank/DDBJ whole genome shotgun (WGS) entry which is preliminary data.</text>
</comment>
<feature type="compositionally biased region" description="Low complexity" evidence="1">
    <location>
        <begin position="112"/>
        <end position="125"/>
    </location>
</feature>
<reference evidence="2" key="1">
    <citation type="journal article" date="2020" name="New Phytol.">
        <title>Comparative genomics reveals dynamic genome evolution in host specialist ectomycorrhizal fungi.</title>
        <authorList>
            <person name="Lofgren L.A."/>
            <person name="Nguyen N.H."/>
            <person name="Vilgalys R."/>
            <person name="Ruytinx J."/>
            <person name="Liao H.L."/>
            <person name="Branco S."/>
            <person name="Kuo A."/>
            <person name="LaButti K."/>
            <person name="Lipzen A."/>
            <person name="Andreopoulos W."/>
            <person name="Pangilinan J."/>
            <person name="Riley R."/>
            <person name="Hundley H."/>
            <person name="Na H."/>
            <person name="Barry K."/>
            <person name="Grigoriev I.V."/>
            <person name="Stajich J.E."/>
            <person name="Kennedy P.G."/>
        </authorList>
    </citation>
    <scope>NUCLEOTIDE SEQUENCE</scope>
    <source>
        <strain evidence="2">FC423</strain>
    </source>
</reference>
<dbReference type="RefSeq" id="XP_041284675.1">
    <property type="nucleotide sequence ID" value="XM_041434596.1"/>
</dbReference>
<proteinExistence type="predicted"/>
<evidence type="ECO:0000256" key="1">
    <source>
        <dbReference type="SAM" id="MobiDB-lite"/>
    </source>
</evidence>
<keyword evidence="3" id="KW-1185">Reference proteome</keyword>
<evidence type="ECO:0000313" key="2">
    <source>
        <dbReference type="EMBL" id="KAG2085469.1"/>
    </source>
</evidence>
<gene>
    <name evidence="2" type="ORF">F5147DRAFT_659499</name>
</gene>
<dbReference type="OrthoDB" id="2666750at2759"/>
<organism evidence="2 3">
    <name type="scientific">Suillus discolor</name>
    <dbReference type="NCBI Taxonomy" id="1912936"/>
    <lineage>
        <taxon>Eukaryota</taxon>
        <taxon>Fungi</taxon>
        <taxon>Dikarya</taxon>
        <taxon>Basidiomycota</taxon>
        <taxon>Agaricomycotina</taxon>
        <taxon>Agaricomycetes</taxon>
        <taxon>Agaricomycetidae</taxon>
        <taxon>Boletales</taxon>
        <taxon>Suillineae</taxon>
        <taxon>Suillaceae</taxon>
        <taxon>Suillus</taxon>
    </lineage>
</organism>
<feature type="region of interest" description="Disordered" evidence="1">
    <location>
        <begin position="84"/>
        <end position="131"/>
    </location>
</feature>
<evidence type="ECO:0000313" key="3">
    <source>
        <dbReference type="Proteomes" id="UP000823399"/>
    </source>
</evidence>
<name>A0A9P7EQY6_9AGAM</name>
<protein>
    <submittedName>
        <fullName evidence="2">Uncharacterized protein</fullName>
    </submittedName>
</protein>
<dbReference type="EMBL" id="JABBWM010000171">
    <property type="protein sequence ID" value="KAG2085469.1"/>
    <property type="molecule type" value="Genomic_DNA"/>
</dbReference>
<accession>A0A9P7EQY6</accession>
<sequence>MSDGTFRAATLVKQASAQDKRHAVIHTSWKLELIERQKKFMQLVCERGLPALQDDQQYLKAIFAKELDDLDVANEQYRQFTAHSRKRVTPFANSSDTEHSPDEFMADDDSHSSSGSHSDGGLDDLIYGVNE</sequence>
<dbReference type="AlphaFoldDB" id="A0A9P7EQY6"/>
<dbReference type="GeneID" id="64696855"/>
<dbReference type="Proteomes" id="UP000823399">
    <property type="component" value="Unassembled WGS sequence"/>
</dbReference>